<keyword evidence="7" id="KW-1185">Reference proteome</keyword>
<reference evidence="6 7" key="1">
    <citation type="submission" date="2018-02" db="EMBL/GenBank/DDBJ databases">
        <title>Genomic Encyclopedia of Archaeal and Bacterial Type Strains, Phase II (KMG-II): from individual species to whole genera.</title>
        <authorList>
            <person name="Goeker M."/>
        </authorList>
    </citation>
    <scope>NUCLEOTIDE SEQUENCE [LARGE SCALE GENOMIC DNA]</scope>
    <source>
        <strain evidence="6 7">DSM 16809</strain>
    </source>
</reference>
<dbReference type="NCBIfam" id="TIGR00613">
    <property type="entry name" value="reco"/>
    <property type="match status" value="1"/>
</dbReference>
<dbReference type="InterPro" id="IPR022572">
    <property type="entry name" value="DNA_rep/recomb_RecO_N"/>
</dbReference>
<name>A0A2S6IRU8_9FLAO</name>
<dbReference type="InterPro" id="IPR003717">
    <property type="entry name" value="RecO"/>
</dbReference>
<dbReference type="Pfam" id="PF02565">
    <property type="entry name" value="RecO_C"/>
    <property type="match status" value="1"/>
</dbReference>
<keyword evidence="2 4" id="KW-0233">DNA recombination</keyword>
<protein>
    <recommendedName>
        <fullName evidence="4">DNA repair protein RecO</fullName>
    </recommendedName>
    <alternativeName>
        <fullName evidence="4">Recombination protein O</fullName>
    </alternativeName>
</protein>
<dbReference type="AlphaFoldDB" id="A0A2S6IRU8"/>
<keyword evidence="3 4" id="KW-0234">DNA repair</keyword>
<organism evidence="6 7">
    <name type="scientific">Nonlabens xylanidelens</name>
    <dbReference type="NCBI Taxonomy" id="191564"/>
    <lineage>
        <taxon>Bacteria</taxon>
        <taxon>Pseudomonadati</taxon>
        <taxon>Bacteroidota</taxon>
        <taxon>Flavobacteriia</taxon>
        <taxon>Flavobacteriales</taxon>
        <taxon>Flavobacteriaceae</taxon>
        <taxon>Nonlabens</taxon>
    </lineage>
</organism>
<dbReference type="PANTHER" id="PTHR33991:SF1">
    <property type="entry name" value="DNA REPAIR PROTEIN RECO"/>
    <property type="match status" value="1"/>
</dbReference>
<dbReference type="SUPFAM" id="SSF57863">
    <property type="entry name" value="ArfGap/RecO-like zinc finger"/>
    <property type="match status" value="1"/>
</dbReference>
<feature type="domain" description="DNA replication/recombination mediator RecO N-terminal" evidence="5">
    <location>
        <begin position="1"/>
        <end position="79"/>
    </location>
</feature>
<dbReference type="HAMAP" id="MF_00201">
    <property type="entry name" value="RecO"/>
    <property type="match status" value="1"/>
</dbReference>
<dbReference type="SUPFAM" id="SSF50249">
    <property type="entry name" value="Nucleic acid-binding proteins"/>
    <property type="match status" value="1"/>
</dbReference>
<evidence type="ECO:0000313" key="6">
    <source>
        <dbReference type="EMBL" id="PPK96994.1"/>
    </source>
</evidence>
<sequence>MLIKTQAIVLSSLKYGESDLITRLYTKELGTQSYILKGIRKSRKGKLRISFFQPLTQLELETQHKGKGALEYIKEARVLFAYQNVHTNIIKSSITMFFSEVLSQLLTEQQPDEELFDYLSTAFQFLDQSDQVANFSIKVLLDMTGFLGFQPDDSTINLPYFNMLNGNFDDNGLQPHHLTDIESNLLKSFLGMKFDQINEVKMNREERNGLLNLVIEYFQIHLQIFKKPNSLSILKQLFDQ</sequence>
<dbReference type="EMBL" id="PTJE01000001">
    <property type="protein sequence ID" value="PPK96994.1"/>
    <property type="molecule type" value="Genomic_DNA"/>
</dbReference>
<evidence type="ECO:0000259" key="5">
    <source>
        <dbReference type="Pfam" id="PF11967"/>
    </source>
</evidence>
<dbReference type="GO" id="GO:0043590">
    <property type="term" value="C:bacterial nucleoid"/>
    <property type="evidence" value="ECO:0007669"/>
    <property type="project" value="TreeGrafter"/>
</dbReference>
<evidence type="ECO:0000256" key="2">
    <source>
        <dbReference type="ARBA" id="ARBA00023172"/>
    </source>
</evidence>
<dbReference type="GO" id="GO:0006302">
    <property type="term" value="P:double-strand break repair"/>
    <property type="evidence" value="ECO:0007669"/>
    <property type="project" value="TreeGrafter"/>
</dbReference>
<dbReference type="GO" id="GO:0006310">
    <property type="term" value="P:DNA recombination"/>
    <property type="evidence" value="ECO:0007669"/>
    <property type="project" value="UniProtKB-UniRule"/>
</dbReference>
<dbReference type="Gene3D" id="2.40.50.140">
    <property type="entry name" value="Nucleic acid-binding proteins"/>
    <property type="match status" value="1"/>
</dbReference>
<gene>
    <name evidence="4" type="primary">recO</name>
    <name evidence="6" type="ORF">LY01_00820</name>
</gene>
<dbReference type="RefSeq" id="WP_104514515.1">
    <property type="nucleotide sequence ID" value="NZ_MQVW01000027.1"/>
</dbReference>
<evidence type="ECO:0000313" key="7">
    <source>
        <dbReference type="Proteomes" id="UP000239002"/>
    </source>
</evidence>
<comment type="function">
    <text evidence="4">Involved in DNA repair and RecF pathway recombination.</text>
</comment>
<evidence type="ECO:0000256" key="3">
    <source>
        <dbReference type="ARBA" id="ARBA00023204"/>
    </source>
</evidence>
<dbReference type="InterPro" id="IPR037278">
    <property type="entry name" value="ARFGAP/RecO"/>
</dbReference>
<comment type="similarity">
    <text evidence="4">Belongs to the RecO family.</text>
</comment>
<dbReference type="PANTHER" id="PTHR33991">
    <property type="entry name" value="DNA REPAIR PROTEIN RECO"/>
    <property type="match status" value="1"/>
</dbReference>
<dbReference type="Pfam" id="PF11967">
    <property type="entry name" value="RecO_N"/>
    <property type="match status" value="1"/>
</dbReference>
<comment type="caution">
    <text evidence="6">The sequence shown here is derived from an EMBL/GenBank/DDBJ whole genome shotgun (WGS) entry which is preliminary data.</text>
</comment>
<evidence type="ECO:0000256" key="4">
    <source>
        <dbReference type="HAMAP-Rule" id="MF_00201"/>
    </source>
</evidence>
<dbReference type="InterPro" id="IPR012340">
    <property type="entry name" value="NA-bd_OB-fold"/>
</dbReference>
<proteinExistence type="inferred from homology"/>
<dbReference type="OrthoDB" id="9789152at2"/>
<evidence type="ECO:0000256" key="1">
    <source>
        <dbReference type="ARBA" id="ARBA00022763"/>
    </source>
</evidence>
<accession>A0A2S6IRU8</accession>
<dbReference type="Proteomes" id="UP000239002">
    <property type="component" value="Unassembled WGS sequence"/>
</dbReference>
<keyword evidence="1 4" id="KW-0227">DNA damage</keyword>